<gene>
    <name evidence="1" type="ORF">K6T50_00810</name>
</gene>
<dbReference type="EMBL" id="CP081958">
    <property type="protein sequence ID" value="QZP37754.1"/>
    <property type="molecule type" value="Genomic_DNA"/>
</dbReference>
<proteinExistence type="predicted"/>
<dbReference type="RefSeq" id="WP_222607562.1">
    <property type="nucleotide sequence ID" value="NZ_CP081958.1"/>
</dbReference>
<accession>A0A8T8WDE7</accession>
<sequence>MEVADGFDKFADEQFAKDAGSALSGLLLAETIAATVAGRTVPGVGYQIGAGSGIDQAVGGGSVIVGAEYAPVSGRMKRHMQVGGAVGIGHGVAERFGLGSALQNAVSGALPGGN</sequence>
<dbReference type="AlphaFoldDB" id="A0A8T8WDE7"/>
<dbReference type="Proteomes" id="UP000826254">
    <property type="component" value="Chromosome"/>
</dbReference>
<keyword evidence="2" id="KW-1185">Reference proteome</keyword>
<protein>
    <submittedName>
        <fullName evidence="1">Uncharacterized protein</fullName>
    </submittedName>
</protein>
<reference evidence="1 2" key="1">
    <citation type="journal article" date="2021" name="Int. J. Syst. Evol. Microbiol.">
        <title>Halobaculum halophilum sp. nov. and Halobaculum salinum sp. nov., isolated from salt lake and saline soil.</title>
        <authorList>
            <person name="Cui H.L."/>
            <person name="Shi X.W."/>
            <person name="Yin X.M."/>
            <person name="Yang X.Y."/>
            <person name="Hou J."/>
            <person name="Zhu L."/>
        </authorList>
    </citation>
    <scope>NUCLEOTIDE SEQUENCE [LARGE SCALE GENOMIC DNA]</scope>
    <source>
        <strain evidence="1 2">NBRC 109044</strain>
    </source>
</reference>
<evidence type="ECO:0000313" key="1">
    <source>
        <dbReference type="EMBL" id="QZP37754.1"/>
    </source>
</evidence>
<evidence type="ECO:0000313" key="2">
    <source>
        <dbReference type="Proteomes" id="UP000826254"/>
    </source>
</evidence>
<dbReference type="GeneID" id="67176638"/>
<organism evidence="1 2">
    <name type="scientific">Halobaculum magnesiiphilum</name>
    <dbReference type="NCBI Taxonomy" id="1017351"/>
    <lineage>
        <taxon>Archaea</taxon>
        <taxon>Methanobacteriati</taxon>
        <taxon>Methanobacteriota</taxon>
        <taxon>Stenosarchaea group</taxon>
        <taxon>Halobacteria</taxon>
        <taxon>Halobacteriales</taxon>
        <taxon>Haloferacaceae</taxon>
        <taxon>Halobaculum</taxon>
    </lineage>
</organism>
<dbReference type="KEGG" id="hmp:K6T50_00810"/>
<name>A0A8T8WDE7_9EURY</name>